<reference evidence="3 4" key="1">
    <citation type="submission" date="2017-06" db="EMBL/GenBank/DDBJ databases">
        <title>Genome sequencing of cyanobaciteial culture collection at National Institute for Environmental Studies (NIES).</title>
        <authorList>
            <person name="Hirose Y."/>
            <person name="Shimura Y."/>
            <person name="Fujisawa T."/>
            <person name="Nakamura Y."/>
            <person name="Kawachi M."/>
        </authorList>
    </citation>
    <scope>NUCLEOTIDE SEQUENCE [LARGE SCALE GENOMIC DNA]</scope>
    <source>
        <strain evidence="3 4">NIES-267</strain>
    </source>
</reference>
<dbReference type="EMBL" id="AP018227">
    <property type="protein sequence ID" value="BAY86000.1"/>
    <property type="molecule type" value="Genomic_DNA"/>
</dbReference>
<keyword evidence="1" id="KW-0175">Coiled coil</keyword>
<feature type="region of interest" description="Disordered" evidence="2">
    <location>
        <begin position="1"/>
        <end position="51"/>
    </location>
</feature>
<feature type="coiled-coil region" evidence="1">
    <location>
        <begin position="65"/>
        <end position="110"/>
    </location>
</feature>
<name>A0A1Z4LXU2_9CYAN</name>
<sequence>MGTMNAKVDSRPKQEKYDADAHPGREENAGSKSESSRGEYERIGGTDSSGRLLFGDGCAITGGIIRQLIDEYKNQVANKNEQKSQIEAEIVQLNSRIQEFNSLLEELEANKTT</sequence>
<feature type="compositionally biased region" description="Basic and acidic residues" evidence="2">
    <location>
        <begin position="8"/>
        <end position="44"/>
    </location>
</feature>
<protein>
    <submittedName>
        <fullName evidence="3">Uncharacterized protein</fullName>
    </submittedName>
</protein>
<proteinExistence type="predicted"/>
<gene>
    <name evidence="3" type="ORF">NIES267_55060</name>
</gene>
<keyword evidence="4" id="KW-1185">Reference proteome</keyword>
<evidence type="ECO:0000256" key="2">
    <source>
        <dbReference type="SAM" id="MobiDB-lite"/>
    </source>
</evidence>
<accession>A0A1Z4LXU2</accession>
<organism evidence="3 4">
    <name type="scientific">Calothrix parasitica NIES-267</name>
    <dbReference type="NCBI Taxonomy" id="1973488"/>
    <lineage>
        <taxon>Bacteria</taxon>
        <taxon>Bacillati</taxon>
        <taxon>Cyanobacteriota</taxon>
        <taxon>Cyanophyceae</taxon>
        <taxon>Nostocales</taxon>
        <taxon>Calotrichaceae</taxon>
        <taxon>Calothrix</taxon>
    </lineage>
</organism>
<evidence type="ECO:0000256" key="1">
    <source>
        <dbReference type="SAM" id="Coils"/>
    </source>
</evidence>
<dbReference type="Proteomes" id="UP000218418">
    <property type="component" value="Chromosome"/>
</dbReference>
<dbReference type="AlphaFoldDB" id="A0A1Z4LXU2"/>
<evidence type="ECO:0000313" key="4">
    <source>
        <dbReference type="Proteomes" id="UP000218418"/>
    </source>
</evidence>
<evidence type="ECO:0000313" key="3">
    <source>
        <dbReference type="EMBL" id="BAY86000.1"/>
    </source>
</evidence>